<dbReference type="GO" id="GO:0006310">
    <property type="term" value="P:DNA recombination"/>
    <property type="evidence" value="ECO:0007669"/>
    <property type="project" value="UniProtKB-KW"/>
</dbReference>
<dbReference type="SUPFAM" id="SSF56349">
    <property type="entry name" value="DNA breaking-rejoining enzymes"/>
    <property type="match status" value="1"/>
</dbReference>
<evidence type="ECO:0000313" key="9">
    <source>
        <dbReference type="Proteomes" id="UP000823927"/>
    </source>
</evidence>
<dbReference type="InterPro" id="IPR016177">
    <property type="entry name" value="DNA-bd_dom_sf"/>
</dbReference>
<sequence length="403" mass="47074">MARKDNRGRNLKTGESQRKDGLYMYRYKDERTGRRLAVYSPDLAELRRKEKEINKDLDEGLLTDTEFRSMTLNDLFQIHLDTTKLAESTKKNYCRMWDSLVKNDLGQMKAVQVRPSHVRLFYSKLSKQKYAHNTIKYIHNMIHPSFEIAVEDDIIRKNPAKRALGDYGEPVKKRTALTLDQQRKLLAFVRDHENFAVHLPMLQIMIGTGLRCGELIGLTWKDVDMKKRTVSVDHQLTYKNYGDGCNFHKTLPKTQAGIRVIPMSKMVGKAFETQRRLNFQLGIPRDIEINGLSDFIFMSRSGRPMMPSSVNFILRDIVKTYNQEERERAKREKRKPEEMPHISAHILRHTACTRMAETDLDIKVVQYVMGHANISVTMDVYNHVTDRERIEREIAKLDEVQVM</sequence>
<dbReference type="CDD" id="cd01189">
    <property type="entry name" value="INT_ICEBs1_C_like"/>
    <property type="match status" value="1"/>
</dbReference>
<keyword evidence="3 5" id="KW-0238">DNA-binding</keyword>
<evidence type="ECO:0000313" key="8">
    <source>
        <dbReference type="EMBL" id="HIS47108.1"/>
    </source>
</evidence>
<dbReference type="InterPro" id="IPR010998">
    <property type="entry name" value="Integrase_recombinase_N"/>
</dbReference>
<comment type="caution">
    <text evidence="8">The sequence shown here is derived from an EMBL/GenBank/DDBJ whole genome shotgun (WGS) entry which is preliminary data.</text>
</comment>
<comment type="similarity">
    <text evidence="1">Belongs to the 'phage' integrase family.</text>
</comment>
<dbReference type="InterPro" id="IPR002104">
    <property type="entry name" value="Integrase_catalytic"/>
</dbReference>
<evidence type="ECO:0000256" key="3">
    <source>
        <dbReference type="ARBA" id="ARBA00023125"/>
    </source>
</evidence>
<dbReference type="PANTHER" id="PTHR30629:SF2">
    <property type="entry name" value="PROPHAGE INTEGRASE INTS-RELATED"/>
    <property type="match status" value="1"/>
</dbReference>
<reference evidence="8" key="2">
    <citation type="journal article" date="2021" name="PeerJ">
        <title>Extensive microbial diversity within the chicken gut microbiome revealed by metagenomics and culture.</title>
        <authorList>
            <person name="Gilroy R."/>
            <person name="Ravi A."/>
            <person name="Getino M."/>
            <person name="Pursley I."/>
            <person name="Horton D.L."/>
            <person name="Alikhan N.F."/>
            <person name="Baker D."/>
            <person name="Gharbi K."/>
            <person name="Hall N."/>
            <person name="Watson M."/>
            <person name="Adriaenssens E.M."/>
            <person name="Foster-Nyarko E."/>
            <person name="Jarju S."/>
            <person name="Secka A."/>
            <person name="Antonio M."/>
            <person name="Oren A."/>
            <person name="Chaudhuri R.R."/>
            <person name="La Ragione R."/>
            <person name="Hildebrand F."/>
            <person name="Pallen M.J."/>
        </authorList>
    </citation>
    <scope>NUCLEOTIDE SEQUENCE</scope>
    <source>
        <strain evidence="8">CHK178-757</strain>
    </source>
</reference>
<dbReference type="GO" id="GO:0008907">
    <property type="term" value="F:integrase activity"/>
    <property type="evidence" value="ECO:0007669"/>
    <property type="project" value="InterPro"/>
</dbReference>
<dbReference type="InterPro" id="IPR013762">
    <property type="entry name" value="Integrase-like_cat_sf"/>
</dbReference>
<dbReference type="Gene3D" id="3.30.160.60">
    <property type="entry name" value="Classic Zinc Finger"/>
    <property type="match status" value="1"/>
</dbReference>
<dbReference type="PROSITE" id="PS51900">
    <property type="entry name" value="CB"/>
    <property type="match status" value="1"/>
</dbReference>
<gene>
    <name evidence="8" type="ORF">IAB46_06025</name>
</gene>
<keyword evidence="2" id="KW-0229">DNA integration</keyword>
<dbReference type="Pfam" id="PF00589">
    <property type="entry name" value="Phage_integrase"/>
    <property type="match status" value="1"/>
</dbReference>
<feature type="domain" description="Tyr recombinase" evidence="6">
    <location>
        <begin position="172"/>
        <end position="395"/>
    </location>
</feature>
<dbReference type="Pfam" id="PF02920">
    <property type="entry name" value="Integrase_DNA"/>
    <property type="match status" value="1"/>
</dbReference>
<organism evidence="8 9">
    <name type="scientific">Candidatus Scybalocola faecigallinarum</name>
    <dbReference type="NCBI Taxonomy" id="2840941"/>
    <lineage>
        <taxon>Bacteria</taxon>
        <taxon>Bacillati</taxon>
        <taxon>Bacillota</taxon>
        <taxon>Clostridia</taxon>
        <taxon>Lachnospirales</taxon>
        <taxon>Lachnospiraceae</taxon>
        <taxon>Lachnospiraceae incertae sedis</taxon>
        <taxon>Candidatus Scybalocola (ex Gilroy et al. 2021)</taxon>
    </lineage>
</organism>
<accession>A0A9D1F3R5</accession>
<dbReference type="InterPro" id="IPR050808">
    <property type="entry name" value="Phage_Integrase"/>
</dbReference>
<dbReference type="SUPFAM" id="SSF54171">
    <property type="entry name" value="DNA-binding domain"/>
    <property type="match status" value="1"/>
</dbReference>
<dbReference type="InterPro" id="IPR004191">
    <property type="entry name" value="Integrase_Tn916-type_DNA-bd_N"/>
</dbReference>
<dbReference type="InterPro" id="IPR011010">
    <property type="entry name" value="DNA_brk_join_enz"/>
</dbReference>
<evidence type="ECO:0000256" key="5">
    <source>
        <dbReference type="PROSITE-ProRule" id="PRU01248"/>
    </source>
</evidence>
<keyword evidence="4" id="KW-0233">DNA recombination</keyword>
<dbReference type="Proteomes" id="UP000823927">
    <property type="component" value="Unassembled WGS sequence"/>
</dbReference>
<dbReference type="PROSITE" id="PS51898">
    <property type="entry name" value="TYR_RECOMBINASE"/>
    <property type="match status" value="1"/>
</dbReference>
<dbReference type="InterPro" id="IPR044068">
    <property type="entry name" value="CB"/>
</dbReference>
<dbReference type="AlphaFoldDB" id="A0A9D1F3R5"/>
<protein>
    <submittedName>
        <fullName evidence="8">Site-specific integrase</fullName>
    </submittedName>
</protein>
<evidence type="ECO:0000259" key="6">
    <source>
        <dbReference type="PROSITE" id="PS51898"/>
    </source>
</evidence>
<proteinExistence type="inferred from homology"/>
<evidence type="ECO:0000256" key="2">
    <source>
        <dbReference type="ARBA" id="ARBA00022908"/>
    </source>
</evidence>
<feature type="domain" description="Core-binding (CB)" evidence="7">
    <location>
        <begin position="70"/>
        <end position="150"/>
    </location>
</feature>
<dbReference type="PANTHER" id="PTHR30629">
    <property type="entry name" value="PROPHAGE INTEGRASE"/>
    <property type="match status" value="1"/>
</dbReference>
<dbReference type="Gene3D" id="1.10.150.130">
    <property type="match status" value="1"/>
</dbReference>
<dbReference type="GO" id="GO:0003677">
    <property type="term" value="F:DNA binding"/>
    <property type="evidence" value="ECO:0007669"/>
    <property type="project" value="UniProtKB-UniRule"/>
</dbReference>
<dbReference type="EMBL" id="DVIT01000022">
    <property type="protein sequence ID" value="HIS47108.1"/>
    <property type="molecule type" value="Genomic_DNA"/>
</dbReference>
<dbReference type="Gene3D" id="1.10.443.10">
    <property type="entry name" value="Intergrase catalytic core"/>
    <property type="match status" value="1"/>
</dbReference>
<evidence type="ECO:0000256" key="1">
    <source>
        <dbReference type="ARBA" id="ARBA00008857"/>
    </source>
</evidence>
<evidence type="ECO:0000259" key="7">
    <source>
        <dbReference type="PROSITE" id="PS51900"/>
    </source>
</evidence>
<reference evidence="8" key="1">
    <citation type="submission" date="2020-10" db="EMBL/GenBank/DDBJ databases">
        <authorList>
            <person name="Gilroy R."/>
        </authorList>
    </citation>
    <scope>NUCLEOTIDE SEQUENCE</scope>
    <source>
        <strain evidence="8">CHK178-757</strain>
    </source>
</reference>
<evidence type="ECO:0000256" key="4">
    <source>
        <dbReference type="ARBA" id="ARBA00023172"/>
    </source>
</evidence>
<name>A0A9D1F3R5_9FIRM</name>